<evidence type="ECO:0000256" key="3">
    <source>
        <dbReference type="ARBA" id="ARBA00022989"/>
    </source>
</evidence>
<reference evidence="6 7" key="1">
    <citation type="submission" date="2016-08" db="EMBL/GenBank/DDBJ databases">
        <authorList>
            <person name="Seilhamer J.J."/>
        </authorList>
    </citation>
    <scope>NUCLEOTIDE SEQUENCE [LARGE SCALE GENOMIC DNA]</scope>
    <source>
        <strain evidence="6 7">P1-7</strain>
    </source>
</reference>
<sequence>MSKTSTFTWTGQILLAAFFGYAGWTKLTQTPETMAAMGWNWTLEVPTWLITMIGSTEILGAIGLILPAALGILPWLTTAAAAGLVLLQFTAIAFHVSRQEFSVLWLNAIVIAIAALVFAARLRTRGPLFRCPA</sequence>
<proteinExistence type="predicted"/>
<keyword evidence="2 5" id="KW-0812">Transmembrane</keyword>
<evidence type="ECO:0000313" key="7">
    <source>
        <dbReference type="Proteomes" id="UP000199205"/>
    </source>
</evidence>
<dbReference type="Pfam" id="PF13564">
    <property type="entry name" value="DoxX_2"/>
    <property type="match status" value="1"/>
</dbReference>
<dbReference type="AlphaFoldDB" id="A0A1C3X2V3"/>
<evidence type="ECO:0000256" key="5">
    <source>
        <dbReference type="SAM" id="Phobius"/>
    </source>
</evidence>
<gene>
    <name evidence="6" type="ORF">GA0061101_12352</name>
</gene>
<keyword evidence="4 5" id="KW-0472">Membrane</keyword>
<organism evidence="6 7">
    <name type="scientific">Rhizobium lusitanum</name>
    <dbReference type="NCBI Taxonomy" id="293958"/>
    <lineage>
        <taxon>Bacteria</taxon>
        <taxon>Pseudomonadati</taxon>
        <taxon>Pseudomonadota</taxon>
        <taxon>Alphaproteobacteria</taxon>
        <taxon>Hyphomicrobiales</taxon>
        <taxon>Rhizobiaceae</taxon>
        <taxon>Rhizobium/Agrobacterium group</taxon>
        <taxon>Rhizobium</taxon>
    </lineage>
</organism>
<dbReference type="GO" id="GO:0016020">
    <property type="term" value="C:membrane"/>
    <property type="evidence" value="ECO:0007669"/>
    <property type="project" value="UniProtKB-SubCell"/>
</dbReference>
<protein>
    <submittedName>
        <fullName evidence="6">DoxX-like family protein</fullName>
    </submittedName>
</protein>
<dbReference type="InterPro" id="IPR032808">
    <property type="entry name" value="DoxX"/>
</dbReference>
<dbReference type="RefSeq" id="WP_052224330.1">
    <property type="nucleotide sequence ID" value="NZ_FMAF01000023.1"/>
</dbReference>
<dbReference type="Proteomes" id="UP000199205">
    <property type="component" value="Unassembled WGS sequence"/>
</dbReference>
<keyword evidence="3 5" id="KW-1133">Transmembrane helix</keyword>
<feature type="transmembrane region" description="Helical" evidence="5">
    <location>
        <begin position="102"/>
        <end position="120"/>
    </location>
</feature>
<comment type="subcellular location">
    <subcellularLocation>
        <location evidence="1">Membrane</location>
        <topology evidence="1">Multi-pass membrane protein</topology>
    </subcellularLocation>
</comment>
<evidence type="ECO:0000313" key="6">
    <source>
        <dbReference type="EMBL" id="SCB46583.1"/>
    </source>
</evidence>
<name>A0A1C3X2V3_9HYPH</name>
<dbReference type="OrthoDB" id="3385086at2"/>
<feature type="transmembrane region" description="Helical" evidence="5">
    <location>
        <begin position="7"/>
        <end position="25"/>
    </location>
</feature>
<dbReference type="EMBL" id="FMAF01000023">
    <property type="protein sequence ID" value="SCB46583.1"/>
    <property type="molecule type" value="Genomic_DNA"/>
</dbReference>
<evidence type="ECO:0000256" key="1">
    <source>
        <dbReference type="ARBA" id="ARBA00004141"/>
    </source>
</evidence>
<evidence type="ECO:0000256" key="2">
    <source>
        <dbReference type="ARBA" id="ARBA00022692"/>
    </source>
</evidence>
<feature type="transmembrane region" description="Helical" evidence="5">
    <location>
        <begin position="45"/>
        <end position="66"/>
    </location>
</feature>
<evidence type="ECO:0000256" key="4">
    <source>
        <dbReference type="ARBA" id="ARBA00023136"/>
    </source>
</evidence>
<accession>A0A1C3X2V3</accession>
<feature type="transmembrane region" description="Helical" evidence="5">
    <location>
        <begin position="73"/>
        <end position="96"/>
    </location>
</feature>